<accession>A0A3L6G403</accession>
<proteinExistence type="predicted"/>
<organism evidence="1 2">
    <name type="scientific">Zea mays</name>
    <name type="common">Maize</name>
    <dbReference type="NCBI Taxonomy" id="4577"/>
    <lineage>
        <taxon>Eukaryota</taxon>
        <taxon>Viridiplantae</taxon>
        <taxon>Streptophyta</taxon>
        <taxon>Embryophyta</taxon>
        <taxon>Tracheophyta</taxon>
        <taxon>Spermatophyta</taxon>
        <taxon>Magnoliopsida</taxon>
        <taxon>Liliopsida</taxon>
        <taxon>Poales</taxon>
        <taxon>Poaceae</taxon>
        <taxon>PACMAD clade</taxon>
        <taxon>Panicoideae</taxon>
        <taxon>Andropogonodae</taxon>
        <taxon>Andropogoneae</taxon>
        <taxon>Tripsacinae</taxon>
        <taxon>Zea</taxon>
    </lineage>
</organism>
<dbReference type="Proteomes" id="UP000251960">
    <property type="component" value="Chromosome 2"/>
</dbReference>
<sequence length="64" mass="7175">IGNYQAQFIGCPKALEICSIWQTWALLKCKFYAGSLSKIAFGLRTDWCSTAGRIVNVPSRYTDI</sequence>
<dbReference type="AlphaFoldDB" id="A0A3L6G403"/>
<name>A0A3L6G403_MAIZE</name>
<protein>
    <submittedName>
        <fullName evidence="1">Uncharacterized protein</fullName>
    </submittedName>
</protein>
<dbReference type="EMBL" id="NCVQ01000003">
    <property type="protein sequence ID" value="PWZ41802.1"/>
    <property type="molecule type" value="Genomic_DNA"/>
</dbReference>
<feature type="non-terminal residue" evidence="1">
    <location>
        <position position="1"/>
    </location>
</feature>
<evidence type="ECO:0000313" key="2">
    <source>
        <dbReference type="Proteomes" id="UP000251960"/>
    </source>
</evidence>
<reference evidence="1 2" key="1">
    <citation type="journal article" date="2018" name="Nat. Genet.">
        <title>Extensive intraspecific gene order and gene structural variations between Mo17 and other maize genomes.</title>
        <authorList>
            <person name="Sun S."/>
            <person name="Zhou Y."/>
            <person name="Chen J."/>
            <person name="Shi J."/>
            <person name="Zhao H."/>
            <person name="Zhao H."/>
            <person name="Song W."/>
            <person name="Zhang M."/>
            <person name="Cui Y."/>
            <person name="Dong X."/>
            <person name="Liu H."/>
            <person name="Ma X."/>
            <person name="Jiao Y."/>
            <person name="Wang B."/>
            <person name="Wei X."/>
            <person name="Stein J.C."/>
            <person name="Glaubitz J.C."/>
            <person name="Lu F."/>
            <person name="Yu G."/>
            <person name="Liang C."/>
            <person name="Fengler K."/>
            <person name="Li B."/>
            <person name="Rafalski A."/>
            <person name="Schnable P.S."/>
            <person name="Ware D.H."/>
            <person name="Buckler E.S."/>
            <person name="Lai J."/>
        </authorList>
    </citation>
    <scope>NUCLEOTIDE SEQUENCE [LARGE SCALE GENOMIC DNA]</scope>
    <source>
        <strain evidence="2">cv. Missouri 17</strain>
        <tissue evidence="1">Seedling</tissue>
    </source>
</reference>
<gene>
    <name evidence="1" type="ORF">Zm00014a_015459</name>
</gene>
<comment type="caution">
    <text evidence="1">The sequence shown here is derived from an EMBL/GenBank/DDBJ whole genome shotgun (WGS) entry which is preliminary data.</text>
</comment>
<evidence type="ECO:0000313" key="1">
    <source>
        <dbReference type="EMBL" id="PWZ41802.1"/>
    </source>
</evidence>